<organism evidence="2 3">
    <name type="scientific">Hyaloscypha bicolor E</name>
    <dbReference type="NCBI Taxonomy" id="1095630"/>
    <lineage>
        <taxon>Eukaryota</taxon>
        <taxon>Fungi</taxon>
        <taxon>Dikarya</taxon>
        <taxon>Ascomycota</taxon>
        <taxon>Pezizomycotina</taxon>
        <taxon>Leotiomycetes</taxon>
        <taxon>Helotiales</taxon>
        <taxon>Hyaloscyphaceae</taxon>
        <taxon>Hyaloscypha</taxon>
        <taxon>Hyaloscypha bicolor</taxon>
    </lineage>
</organism>
<dbReference type="InParanoid" id="A0A2J6SKS5"/>
<feature type="chain" id="PRO_5014430756" evidence="1">
    <location>
        <begin position="22"/>
        <end position="278"/>
    </location>
</feature>
<evidence type="ECO:0000313" key="2">
    <source>
        <dbReference type="EMBL" id="PMD51378.1"/>
    </source>
</evidence>
<dbReference type="Proteomes" id="UP000235371">
    <property type="component" value="Unassembled WGS sequence"/>
</dbReference>
<feature type="signal peptide" evidence="1">
    <location>
        <begin position="1"/>
        <end position="21"/>
    </location>
</feature>
<dbReference type="RefSeq" id="XP_024728282.1">
    <property type="nucleotide sequence ID" value="XM_024881718.1"/>
</dbReference>
<keyword evidence="3" id="KW-1185">Reference proteome</keyword>
<evidence type="ECO:0000313" key="3">
    <source>
        <dbReference type="Proteomes" id="UP000235371"/>
    </source>
</evidence>
<accession>A0A2J6SKS5</accession>
<sequence>MAPRPLLLLTTLSLALPAAGALLLSTYLYNYPLSASKSRTIKTSSSLSPTSSTSPSLKIINPHAYPQNSSTDSRLIILSKSEIRNLTDEEILARFLGGFFGGWIFMPEKGIISLFQVFGRPMITVGFTGVPMNGKRILSPSALEREKLPEKGTVLLGGNFMVLDAQLKGRGEEDGEGWEGEGGGSFVEVGFGDDRRGFAGMHRFEVLRLSNSTDGKGEEVGGEDGREGEEGGGVQLWYSSISCNPRENKLPFPKWVFGFHEFYAQCLFRDGVREVLRN</sequence>
<proteinExistence type="predicted"/>
<keyword evidence="1" id="KW-0732">Signal</keyword>
<gene>
    <name evidence="2" type="ORF">K444DRAFT_620490</name>
</gene>
<dbReference type="EMBL" id="KZ613912">
    <property type="protein sequence ID" value="PMD51378.1"/>
    <property type="molecule type" value="Genomic_DNA"/>
</dbReference>
<name>A0A2J6SKS5_9HELO</name>
<dbReference type="OrthoDB" id="3354680at2759"/>
<reference evidence="2 3" key="1">
    <citation type="submission" date="2016-04" db="EMBL/GenBank/DDBJ databases">
        <title>A degradative enzymes factory behind the ericoid mycorrhizal symbiosis.</title>
        <authorList>
            <consortium name="DOE Joint Genome Institute"/>
            <person name="Martino E."/>
            <person name="Morin E."/>
            <person name="Grelet G."/>
            <person name="Kuo A."/>
            <person name="Kohler A."/>
            <person name="Daghino S."/>
            <person name="Barry K."/>
            <person name="Choi C."/>
            <person name="Cichocki N."/>
            <person name="Clum A."/>
            <person name="Copeland A."/>
            <person name="Hainaut M."/>
            <person name="Haridas S."/>
            <person name="Labutti K."/>
            <person name="Lindquist E."/>
            <person name="Lipzen A."/>
            <person name="Khouja H.-R."/>
            <person name="Murat C."/>
            <person name="Ohm R."/>
            <person name="Olson A."/>
            <person name="Spatafora J."/>
            <person name="Veneault-Fourrey C."/>
            <person name="Henrissat B."/>
            <person name="Grigoriev I."/>
            <person name="Martin F."/>
            <person name="Perotto S."/>
        </authorList>
    </citation>
    <scope>NUCLEOTIDE SEQUENCE [LARGE SCALE GENOMIC DNA]</scope>
    <source>
        <strain evidence="2 3">E</strain>
    </source>
</reference>
<dbReference type="GeneID" id="36589795"/>
<evidence type="ECO:0000256" key="1">
    <source>
        <dbReference type="SAM" id="SignalP"/>
    </source>
</evidence>
<dbReference type="AlphaFoldDB" id="A0A2J6SKS5"/>
<protein>
    <submittedName>
        <fullName evidence="2">Uncharacterized protein</fullName>
    </submittedName>
</protein>